<gene>
    <name evidence="2" type="ordered locus">AXX17_At5g29060</name>
</gene>
<comment type="caution">
    <text evidence="2">The sequence shown here is derived from an EMBL/GenBank/DDBJ whole genome shotgun (WGS) entry which is preliminary data.</text>
</comment>
<evidence type="ECO:0000313" key="3">
    <source>
        <dbReference type="Proteomes" id="UP000078284"/>
    </source>
</evidence>
<dbReference type="Proteomes" id="UP000078284">
    <property type="component" value="Chromosome 5"/>
</dbReference>
<feature type="chain" id="PRO_5008093797" evidence="1">
    <location>
        <begin position="17"/>
        <end position="384"/>
    </location>
</feature>
<name>A0A178UBP8_ARATH</name>
<evidence type="ECO:0000313" key="2">
    <source>
        <dbReference type="EMBL" id="OAO90101.1"/>
    </source>
</evidence>
<evidence type="ECO:0000256" key="1">
    <source>
        <dbReference type="SAM" id="SignalP"/>
    </source>
</evidence>
<protein>
    <submittedName>
        <fullName evidence="2">Uncharacterized protein</fullName>
    </submittedName>
</protein>
<dbReference type="AlphaFoldDB" id="A0A178UBP8"/>
<reference evidence="3" key="1">
    <citation type="journal article" date="2016" name="Proc. Natl. Acad. Sci. U.S.A.">
        <title>Chromosome-level assembly of Arabidopsis thaliana Ler reveals the extent of translocation and inversion polymorphisms.</title>
        <authorList>
            <person name="Zapata L."/>
            <person name="Ding J."/>
            <person name="Willing E.M."/>
            <person name="Hartwig B."/>
            <person name="Bezdan D."/>
            <person name="Jiao W.B."/>
            <person name="Patel V."/>
            <person name="Velikkakam James G."/>
            <person name="Koornneef M."/>
            <person name="Ossowski S."/>
            <person name="Schneeberger K."/>
        </authorList>
    </citation>
    <scope>NUCLEOTIDE SEQUENCE [LARGE SCALE GENOMIC DNA]</scope>
    <source>
        <strain evidence="3">cv. Landsberg erecta</strain>
    </source>
</reference>
<sequence>MGIGKFGLVVLIHSFADVVPHMTLPPNRCNLVLAMILHRNSSPPRTNSQLARRSFALWYSVLVAQGGSRQPLVNHQNLIRNNPLPTTMVLHAIDIGSGPTSYTQNSQFQQPLQNSNSFSFTRNYDLASYQAPPPPTPKSKLESLLEQILEGQQRILERPIPRWNESSLTTSWHSASMESCDEAGSTKLDIDLQNRSTHIDSVDRHHFGVDRHQYQPEEVSTFDGAESTEIDRAGSILDSSVDRHSPSIDRHWMQFAALNCQHAKESRVVAHVSIDTTTRVDRHTSLVEEESSPIATFQVGITAIRPSTTVTSHNAPLILHPPPKRLRSIPPILEFHPADAPLFLDRPHTLIASTQVWMMRGLSPRYLLPPSDPPDPQTPPKSSY</sequence>
<proteinExistence type="predicted"/>
<accession>A0A178UBP8</accession>
<dbReference type="EMBL" id="LUHQ01000005">
    <property type="protein sequence ID" value="OAO90101.1"/>
    <property type="molecule type" value="Genomic_DNA"/>
</dbReference>
<keyword evidence="1" id="KW-0732">Signal</keyword>
<feature type="signal peptide" evidence="1">
    <location>
        <begin position="1"/>
        <end position="16"/>
    </location>
</feature>
<organism evidence="2 3">
    <name type="scientific">Arabidopsis thaliana</name>
    <name type="common">Mouse-ear cress</name>
    <dbReference type="NCBI Taxonomy" id="3702"/>
    <lineage>
        <taxon>Eukaryota</taxon>
        <taxon>Viridiplantae</taxon>
        <taxon>Streptophyta</taxon>
        <taxon>Embryophyta</taxon>
        <taxon>Tracheophyta</taxon>
        <taxon>Spermatophyta</taxon>
        <taxon>Magnoliopsida</taxon>
        <taxon>eudicotyledons</taxon>
        <taxon>Gunneridae</taxon>
        <taxon>Pentapetalae</taxon>
        <taxon>rosids</taxon>
        <taxon>malvids</taxon>
        <taxon>Brassicales</taxon>
        <taxon>Brassicaceae</taxon>
        <taxon>Camelineae</taxon>
        <taxon>Arabidopsis</taxon>
    </lineage>
</organism>